<dbReference type="AlphaFoldDB" id="A0A7Y0Q487"/>
<reference evidence="1 2" key="1">
    <citation type="submission" date="2020-04" db="EMBL/GenBank/DDBJ databases">
        <authorList>
            <person name="Zhang R."/>
            <person name="Schippers A."/>
        </authorList>
    </citation>
    <scope>NUCLEOTIDE SEQUENCE [LARGE SCALE GENOMIC DNA]</scope>
    <source>
        <strain evidence="1 2">DSM 109850</strain>
    </source>
</reference>
<dbReference type="Proteomes" id="UP000533476">
    <property type="component" value="Unassembled WGS sequence"/>
</dbReference>
<accession>A0A7Y0Q487</accession>
<organism evidence="1 2">
    <name type="scientific">Sulfobacillus harzensis</name>
    <dbReference type="NCBI Taxonomy" id="2729629"/>
    <lineage>
        <taxon>Bacteria</taxon>
        <taxon>Bacillati</taxon>
        <taxon>Bacillota</taxon>
        <taxon>Clostridia</taxon>
        <taxon>Eubacteriales</taxon>
        <taxon>Clostridiales Family XVII. Incertae Sedis</taxon>
        <taxon>Sulfobacillus</taxon>
    </lineage>
</organism>
<evidence type="ECO:0000313" key="2">
    <source>
        <dbReference type="Proteomes" id="UP000533476"/>
    </source>
</evidence>
<evidence type="ECO:0000313" key="1">
    <source>
        <dbReference type="EMBL" id="NMP25068.1"/>
    </source>
</evidence>
<dbReference type="EMBL" id="JABBVZ010000217">
    <property type="protein sequence ID" value="NMP25068.1"/>
    <property type="molecule type" value="Genomic_DNA"/>
</dbReference>
<keyword evidence="2" id="KW-1185">Reference proteome</keyword>
<sequence>MDEQGPIVAWVWVEKPDVFIVPMGLPEIPERWINAITGRDAMLRCLGTRPSGGACQRVVHHWHAWFRVDGPFSGYCAAHRPNLDMAWQLGGMNETIPCPCGCGAQAHVFGRALVAQNAAVDDVFSRIMQTLGPDQWAAQQSRWSVAVARGAAVAWVPGIATDVAQMADAYRAWLFEGPAVNWAPF</sequence>
<comment type="caution">
    <text evidence="1">The sequence shown here is derived from an EMBL/GenBank/DDBJ whole genome shotgun (WGS) entry which is preliminary data.</text>
</comment>
<protein>
    <submittedName>
        <fullName evidence="1">Uncharacterized protein</fullName>
    </submittedName>
</protein>
<dbReference type="RefSeq" id="WP_169103268.1">
    <property type="nucleotide sequence ID" value="NZ_JABBVZ010000217.1"/>
</dbReference>
<name>A0A7Y0Q487_9FIRM</name>
<gene>
    <name evidence="1" type="ORF">HIJ39_22460</name>
</gene>
<proteinExistence type="predicted"/>